<organism evidence="3">
    <name type="scientific">hydrothermal vent metagenome</name>
    <dbReference type="NCBI Taxonomy" id="652676"/>
    <lineage>
        <taxon>unclassified sequences</taxon>
        <taxon>metagenomes</taxon>
        <taxon>ecological metagenomes</taxon>
    </lineage>
</organism>
<dbReference type="InterPro" id="IPR007172">
    <property type="entry name" value="DUF374"/>
</dbReference>
<feature type="domain" description="DUF374" evidence="2">
    <location>
        <begin position="66"/>
        <end position="130"/>
    </location>
</feature>
<evidence type="ECO:0000259" key="2">
    <source>
        <dbReference type="Pfam" id="PF04028"/>
    </source>
</evidence>
<proteinExistence type="predicted"/>
<dbReference type="CDD" id="cd07983">
    <property type="entry name" value="LPLAT_DUF374-like"/>
    <property type="match status" value="1"/>
</dbReference>
<accession>A0A1W1CCC1</accession>
<name>A0A1W1CCC1_9ZZZZ</name>
<evidence type="ECO:0000313" key="3">
    <source>
        <dbReference type="EMBL" id="SFV63362.1"/>
    </source>
</evidence>
<keyword evidence="1" id="KW-1133">Transmembrane helix</keyword>
<protein>
    <submittedName>
        <fullName evidence="3">Putative lipoprotein</fullName>
    </submittedName>
</protein>
<sequence length="207" mass="24229">MRKRVFRKLGVIFIPPIIYILMRLLWFTYRKKYHFIDKTIDEQCMAITWHSELLIAPQVYRKLRKTQLTSAIIAQHYDGELIARTLKILRILPIRGSSRRGAKSVLISAIKVLKKGYSVMITPDGPKGPRYSMSDGAVALAMRAKLPLMLVNYQPHSYWQVPSWDKFIIPKPFTTLEIYHQILDVQNMDKESGKDYLQLQMKKYSLK</sequence>
<reference evidence="3" key="1">
    <citation type="submission" date="2016-10" db="EMBL/GenBank/DDBJ databases">
        <authorList>
            <person name="de Groot N.N."/>
        </authorList>
    </citation>
    <scope>NUCLEOTIDE SEQUENCE</scope>
</reference>
<feature type="transmembrane region" description="Helical" evidence="1">
    <location>
        <begin position="9"/>
        <end position="29"/>
    </location>
</feature>
<dbReference type="EMBL" id="FPHN01000153">
    <property type="protein sequence ID" value="SFV63362.1"/>
    <property type="molecule type" value="Genomic_DNA"/>
</dbReference>
<keyword evidence="1" id="KW-0812">Transmembrane</keyword>
<dbReference type="AlphaFoldDB" id="A0A1W1CCC1"/>
<evidence type="ECO:0000256" key="1">
    <source>
        <dbReference type="SAM" id="Phobius"/>
    </source>
</evidence>
<gene>
    <name evidence="3" type="ORF">MNB_SV-14-751</name>
</gene>
<keyword evidence="1" id="KW-0472">Membrane</keyword>
<keyword evidence="3" id="KW-0449">Lipoprotein</keyword>
<dbReference type="Pfam" id="PF04028">
    <property type="entry name" value="DUF374"/>
    <property type="match status" value="1"/>
</dbReference>